<evidence type="ECO:0000256" key="1">
    <source>
        <dbReference type="ARBA" id="ARBA00022679"/>
    </source>
</evidence>
<dbReference type="Pfam" id="PF00550">
    <property type="entry name" value="PP-binding"/>
    <property type="match status" value="1"/>
</dbReference>
<dbReference type="Gene3D" id="1.10.1200.10">
    <property type="entry name" value="ACP-like"/>
    <property type="match status" value="1"/>
</dbReference>
<gene>
    <name evidence="4" type="ORF">GCM10022223_15000</name>
</gene>
<keyword evidence="1" id="KW-0808">Transferase</keyword>
<feature type="domain" description="Carrier" evidence="2">
    <location>
        <begin position="204"/>
        <end position="269"/>
    </location>
</feature>
<dbReference type="SUPFAM" id="SSF56214">
    <property type="entry name" value="4'-phosphopantetheinyl transferase"/>
    <property type="match status" value="1"/>
</dbReference>
<dbReference type="RefSeq" id="WP_231486249.1">
    <property type="nucleotide sequence ID" value="NZ_BAAAZO010000002.1"/>
</dbReference>
<dbReference type="Pfam" id="PF01648">
    <property type="entry name" value="ACPS"/>
    <property type="match status" value="1"/>
</dbReference>
<comment type="caution">
    <text evidence="4">The sequence shown here is derived from an EMBL/GenBank/DDBJ whole genome shotgun (WGS) entry which is preliminary data.</text>
</comment>
<accession>A0ABP6Z9H0</accession>
<evidence type="ECO:0000259" key="3">
    <source>
        <dbReference type="Pfam" id="PF01648"/>
    </source>
</evidence>
<name>A0ABP6Z9H0_9ACTN</name>
<organism evidence="4 5">
    <name type="scientific">Kineosporia mesophila</name>
    <dbReference type="NCBI Taxonomy" id="566012"/>
    <lineage>
        <taxon>Bacteria</taxon>
        <taxon>Bacillati</taxon>
        <taxon>Actinomycetota</taxon>
        <taxon>Actinomycetes</taxon>
        <taxon>Kineosporiales</taxon>
        <taxon>Kineosporiaceae</taxon>
        <taxon>Kineosporia</taxon>
    </lineage>
</organism>
<dbReference type="InterPro" id="IPR008278">
    <property type="entry name" value="4-PPantetheinyl_Trfase_dom"/>
</dbReference>
<evidence type="ECO:0008006" key="6">
    <source>
        <dbReference type="Google" id="ProtNLM"/>
    </source>
</evidence>
<keyword evidence="5" id="KW-1185">Reference proteome</keyword>
<dbReference type="InterPro" id="IPR009081">
    <property type="entry name" value="PP-bd_ACP"/>
</dbReference>
<evidence type="ECO:0000313" key="5">
    <source>
        <dbReference type="Proteomes" id="UP001501074"/>
    </source>
</evidence>
<dbReference type="SUPFAM" id="SSF47336">
    <property type="entry name" value="ACP-like"/>
    <property type="match status" value="1"/>
</dbReference>
<dbReference type="InterPro" id="IPR037143">
    <property type="entry name" value="4-PPantetheinyl_Trfase_dom_sf"/>
</dbReference>
<dbReference type="EMBL" id="BAAAZO010000002">
    <property type="protein sequence ID" value="GAA3600418.1"/>
    <property type="molecule type" value="Genomic_DNA"/>
</dbReference>
<dbReference type="Gene3D" id="3.90.470.20">
    <property type="entry name" value="4'-phosphopantetheinyl transferase domain"/>
    <property type="match status" value="1"/>
</dbReference>
<protein>
    <recommendedName>
        <fullName evidence="6">Carrier domain-containing protein</fullName>
    </recommendedName>
</protein>
<reference evidence="5" key="1">
    <citation type="journal article" date="2019" name="Int. J. Syst. Evol. Microbiol.">
        <title>The Global Catalogue of Microorganisms (GCM) 10K type strain sequencing project: providing services to taxonomists for standard genome sequencing and annotation.</title>
        <authorList>
            <consortium name="The Broad Institute Genomics Platform"/>
            <consortium name="The Broad Institute Genome Sequencing Center for Infectious Disease"/>
            <person name="Wu L."/>
            <person name="Ma J."/>
        </authorList>
    </citation>
    <scope>NUCLEOTIDE SEQUENCE [LARGE SCALE GENOMIC DNA]</scope>
    <source>
        <strain evidence="5">JCM 16902</strain>
    </source>
</reference>
<dbReference type="Proteomes" id="UP001501074">
    <property type="component" value="Unassembled WGS sequence"/>
</dbReference>
<feature type="domain" description="4'-phosphopantetheinyl transferase" evidence="3">
    <location>
        <begin position="90"/>
        <end position="178"/>
    </location>
</feature>
<evidence type="ECO:0000313" key="4">
    <source>
        <dbReference type="EMBL" id="GAA3600418.1"/>
    </source>
</evidence>
<evidence type="ECO:0000259" key="2">
    <source>
        <dbReference type="Pfam" id="PF00550"/>
    </source>
</evidence>
<sequence length="276" mass="30318">MTLVLIAVADRPLTEISLTPGEAERLAGLPGEGRRRSWLTARHALRRLLTACERPSDTSAYRLPSEQLSLSHAAGIAVAAVPLLPGTVNGIGVDLELDRDPVPATARFYLTRTERQLAGSDPRSLLRLWTVKEALYKADPANAGTALFEYELDDPAAPHGTARHRSGRRFHYRSVPVHRGVLTIAIHPKSSRRKPLMQTIDYDAVARQISVLTGVPITRLSPGTVLTDLAPDSFTFVEMAVDLQEEFETMLSQEDLKSVVTVSDLVTRLRQGRGDE</sequence>
<proteinExistence type="predicted"/>
<dbReference type="InterPro" id="IPR036736">
    <property type="entry name" value="ACP-like_sf"/>
</dbReference>